<protein>
    <recommendedName>
        <fullName evidence="4">C-type lectin domain-containing protein</fullName>
    </recommendedName>
</protein>
<feature type="chain" id="PRO_5040243312" description="C-type lectin domain-containing protein" evidence="1">
    <location>
        <begin position="17"/>
        <end position="331"/>
    </location>
</feature>
<dbReference type="Proteomes" id="UP001153620">
    <property type="component" value="Chromosome 4"/>
</dbReference>
<dbReference type="AlphaFoldDB" id="A0A9N9WVZ3"/>
<reference evidence="2" key="1">
    <citation type="submission" date="2022-01" db="EMBL/GenBank/DDBJ databases">
        <authorList>
            <person name="King R."/>
        </authorList>
    </citation>
    <scope>NUCLEOTIDE SEQUENCE</scope>
</reference>
<evidence type="ECO:0000313" key="3">
    <source>
        <dbReference type="Proteomes" id="UP001153620"/>
    </source>
</evidence>
<evidence type="ECO:0000313" key="2">
    <source>
        <dbReference type="EMBL" id="CAG9811357.1"/>
    </source>
</evidence>
<reference evidence="2" key="2">
    <citation type="submission" date="2022-10" db="EMBL/GenBank/DDBJ databases">
        <authorList>
            <consortium name="ENA_rothamsted_submissions"/>
            <consortium name="culmorum"/>
            <person name="King R."/>
        </authorList>
    </citation>
    <scope>NUCLEOTIDE SEQUENCE</scope>
</reference>
<dbReference type="SUPFAM" id="SSF56436">
    <property type="entry name" value="C-type lectin-like"/>
    <property type="match status" value="2"/>
</dbReference>
<evidence type="ECO:0008006" key="4">
    <source>
        <dbReference type="Google" id="ProtNLM"/>
    </source>
</evidence>
<keyword evidence="1" id="KW-0732">Signal</keyword>
<organism evidence="2 3">
    <name type="scientific">Chironomus riparius</name>
    <dbReference type="NCBI Taxonomy" id="315576"/>
    <lineage>
        <taxon>Eukaryota</taxon>
        <taxon>Metazoa</taxon>
        <taxon>Ecdysozoa</taxon>
        <taxon>Arthropoda</taxon>
        <taxon>Hexapoda</taxon>
        <taxon>Insecta</taxon>
        <taxon>Pterygota</taxon>
        <taxon>Neoptera</taxon>
        <taxon>Endopterygota</taxon>
        <taxon>Diptera</taxon>
        <taxon>Nematocera</taxon>
        <taxon>Chironomoidea</taxon>
        <taxon>Chironomidae</taxon>
        <taxon>Chironominae</taxon>
        <taxon>Chironomus</taxon>
    </lineage>
</organism>
<proteinExistence type="predicted"/>
<accession>A0A9N9WVZ3</accession>
<evidence type="ECO:0000256" key="1">
    <source>
        <dbReference type="SAM" id="SignalP"/>
    </source>
</evidence>
<gene>
    <name evidence="2" type="ORF">CHIRRI_LOCUS14166</name>
</gene>
<sequence>MKFLVLFLILSTSTLGKTITDQYFPFYEKSLPKTENCGYTKDLFDNGVYLKTACFVHQSLNHDSAKYKCAEYNMNLFVMNNEVVASHLQDATQDRYPGINGKLWINGKRQTASKRWQVYNIDGTVRGSLNSNIKFYSNHELGNCLRLSPKYTGIFDTLPGNCADTAYFACEHFQRTQDPPALNTSPCLYVRDLYSHSSYLKSMCVVNQDIFYDQARRKCAEYGMNLFIFDTAEVDEAFFEAIDEIIQAYPTGWFFVNGVRDPKTNEWNVYYSNRVLKGKLYENFEFVQVNNTFGISSGNYLRISAERGPYQGFGVGVTAKSWPICEFIKNY</sequence>
<name>A0A9N9WVZ3_9DIPT</name>
<dbReference type="InterPro" id="IPR016187">
    <property type="entry name" value="CTDL_fold"/>
</dbReference>
<dbReference type="InterPro" id="IPR016186">
    <property type="entry name" value="C-type_lectin-like/link_sf"/>
</dbReference>
<dbReference type="EMBL" id="OU895880">
    <property type="protein sequence ID" value="CAG9811357.1"/>
    <property type="molecule type" value="Genomic_DNA"/>
</dbReference>
<dbReference type="Gene3D" id="3.10.100.10">
    <property type="entry name" value="Mannose-Binding Protein A, subunit A"/>
    <property type="match status" value="1"/>
</dbReference>
<keyword evidence="3" id="KW-1185">Reference proteome</keyword>
<feature type="signal peptide" evidence="1">
    <location>
        <begin position="1"/>
        <end position="16"/>
    </location>
</feature>